<dbReference type="OrthoDB" id="510885at2759"/>
<proteinExistence type="predicted"/>
<reference evidence="3 4" key="1">
    <citation type="journal article" date="2018" name="Plant J.">
        <title>Genome sequences of Chlorella sorokiniana UTEX 1602 and Micractinium conductrix SAG 241.80: implications to maltose excretion by a green alga.</title>
        <authorList>
            <person name="Arriola M.B."/>
            <person name="Velmurugan N."/>
            <person name="Zhang Y."/>
            <person name="Plunkett M.H."/>
            <person name="Hondzo H."/>
            <person name="Barney B.M."/>
        </authorList>
    </citation>
    <scope>NUCLEOTIDE SEQUENCE [LARGE SCALE GENOMIC DNA]</scope>
    <source>
        <strain evidence="4">UTEX 1602</strain>
    </source>
</reference>
<evidence type="ECO:0000256" key="2">
    <source>
        <dbReference type="SAM" id="Phobius"/>
    </source>
</evidence>
<keyword evidence="2" id="KW-0472">Membrane</keyword>
<protein>
    <submittedName>
        <fullName evidence="3">Uncharacterized protein</fullName>
    </submittedName>
</protein>
<keyword evidence="4" id="KW-1185">Reference proteome</keyword>
<accession>A0A2P6TPZ8</accession>
<dbReference type="STRING" id="3076.A0A2P6TPZ8"/>
<feature type="region of interest" description="Disordered" evidence="1">
    <location>
        <begin position="1"/>
        <end position="39"/>
    </location>
</feature>
<sequence length="1396" mass="142247">MRSGRATPRAPGEAQPPGGTSPAAARPRSAAASPASTTASAYCVVYSSDDSLSDGELHVERRAGSVSAWYQRGSGPRPARLPVHASSSEPDCPHSSLRVVVHDHAGAEDGSEDEEEDYEEEQDAARRSGSSTAAQAAAAGEGHPPPGVTWETNNLFDYLKGLYQQGVEDAQQGAEFDSEEWARRTAALRGLLRERDAEVAQLQRLLDEQGRQLAGREMEAAQQAQRIATLEQRICALLGQLEAAQAAAAAGVADRGELIGTAASPYAPPPLQQKSQLAVAYQQYAQPAAADSYFVQLPAQSYAEHQGCGFWEGLCGGLQQRPWRLVAAAAALLLLLLIILCATLIPAARRRAERPQFVAAPTVAAAGASWVDLTVQLDRPGLVSWMAFRQADLDQQVPGEGRTLLQLIQDSAVDGAAVFGASAPSASLDPAGVPHAGLQHLAVGCGWAPVPGASGRVSLLSASGGASAACTAATADSPGRCARCPKLEDSTAYTLLLAPATATARGGRGVGAEVAVVNAATGDASVNVNSLEPPFADNATATAFDLHFKLNAPGTLFYAVAYDTLLAPLGASQLAFRAAMPPSAAVISASPSGFVGGLVAAGNVLVSEAGQWATARVEPPCVGDLCQLSLHALQGSTAYRVFLVAVDSFGVADPVPAVVIVTTAAATAPVLLSGSGPSNISDSGFAAAASMDAAGGLYYLLAAPKPGSTAAPAADVVPGKWAAVDSWVEGGSRRRLLSGTTAGSSAAWGAAPASRQLLGYSQLANSSTSAVSPGSLVAPVCYPANQTCSLTAAKAFAGVQPLTDGQWDVLASGCMPVTRAGAAQALPPFTGLQNNTLYYLLLGSEDSGVPLPNRAAPVAAYAIRTVDLSAPAVACGFPVATNITATSFALSALLTKPGASVWYVVLPAAAAGTAPSALEVLQGKGSGGVAPAAAGNLTRWGSLPWEADPGADGSRDARKLWASVGGLQGGGNYTAFLTVSLDGTAPAPGAAVLALSGILTPAVTPPTFTRLKGLNASMDEAKGTFSVQLSTDLDRAGQVYYALYRHYSCVQGELVPSAADQRNINMLSFCVFICRNYSCIQGEPSAADVVAGAALPSSICKCEDRSYCALVTAGNFSVPAQTLGAVHGLGGDLSALPFQSLRNATDAQLKCFQGGLGQATDTYNIYLVAANALPTYTGLAPQCSNFAQAAAVAAAAGQGTAPDASCPAARQLACSQAQLRPDSQATQSGAFAQWPVNGTSGSTGSPVVWQPPSGSIAGHPAKVQLSLEGGTPPAFTYGPAFPAEMRAGNSFGMRFALDKPALLIYAVFRVLPIDASGKGQAPVLIATGRVPVFDAATNATTGAVSACPWAPGGAMTSSDQLLVTYVARDKYGRMDGLCPGQTAGDTPRVCTQLAFT</sequence>
<evidence type="ECO:0000313" key="3">
    <source>
        <dbReference type="EMBL" id="PRW56113.1"/>
    </source>
</evidence>
<gene>
    <name evidence="3" type="ORF">C2E21_5268</name>
</gene>
<feature type="region of interest" description="Disordered" evidence="1">
    <location>
        <begin position="66"/>
        <end position="149"/>
    </location>
</feature>
<keyword evidence="2" id="KW-0812">Transmembrane</keyword>
<feature type="compositionally biased region" description="Low complexity" evidence="1">
    <location>
        <begin position="20"/>
        <end position="39"/>
    </location>
</feature>
<feature type="compositionally biased region" description="Low complexity" evidence="1">
    <location>
        <begin position="127"/>
        <end position="140"/>
    </location>
</feature>
<feature type="transmembrane region" description="Helical" evidence="2">
    <location>
        <begin position="325"/>
        <end position="348"/>
    </location>
</feature>
<feature type="compositionally biased region" description="Acidic residues" evidence="1">
    <location>
        <begin position="109"/>
        <end position="122"/>
    </location>
</feature>
<comment type="caution">
    <text evidence="3">The sequence shown here is derived from an EMBL/GenBank/DDBJ whole genome shotgun (WGS) entry which is preliminary data.</text>
</comment>
<organism evidence="3 4">
    <name type="scientific">Chlorella sorokiniana</name>
    <name type="common">Freshwater green alga</name>
    <dbReference type="NCBI Taxonomy" id="3076"/>
    <lineage>
        <taxon>Eukaryota</taxon>
        <taxon>Viridiplantae</taxon>
        <taxon>Chlorophyta</taxon>
        <taxon>core chlorophytes</taxon>
        <taxon>Trebouxiophyceae</taxon>
        <taxon>Chlorellales</taxon>
        <taxon>Chlorellaceae</taxon>
        <taxon>Chlorella clade</taxon>
        <taxon>Chlorella</taxon>
    </lineage>
</organism>
<dbReference type="EMBL" id="LHPG02000009">
    <property type="protein sequence ID" value="PRW56113.1"/>
    <property type="molecule type" value="Genomic_DNA"/>
</dbReference>
<evidence type="ECO:0000256" key="1">
    <source>
        <dbReference type="SAM" id="MobiDB-lite"/>
    </source>
</evidence>
<evidence type="ECO:0000313" key="4">
    <source>
        <dbReference type="Proteomes" id="UP000239899"/>
    </source>
</evidence>
<name>A0A2P6TPZ8_CHLSO</name>
<keyword evidence="2" id="KW-1133">Transmembrane helix</keyword>
<dbReference type="Proteomes" id="UP000239899">
    <property type="component" value="Unassembled WGS sequence"/>
</dbReference>